<proteinExistence type="inferred from homology"/>
<dbReference type="Pfam" id="PF02481">
    <property type="entry name" value="DNA_processg_A"/>
    <property type="match status" value="1"/>
</dbReference>
<evidence type="ECO:0000313" key="4">
    <source>
        <dbReference type="Proteomes" id="UP000388235"/>
    </source>
</evidence>
<reference evidence="3 4" key="1">
    <citation type="submission" date="2019-11" db="EMBL/GenBank/DDBJ databases">
        <authorList>
            <person name="Khan S.A."/>
            <person name="Jeon C.O."/>
            <person name="Chun B.H."/>
        </authorList>
    </citation>
    <scope>NUCLEOTIDE SEQUENCE [LARGE SCALE GENOMIC DNA]</scope>
    <source>
        <strain evidence="3 4">IMCC 1097</strain>
    </source>
</reference>
<name>A0A5Q2QA73_9GAMM</name>
<dbReference type="SUPFAM" id="SSF102405">
    <property type="entry name" value="MCP/YpsA-like"/>
    <property type="match status" value="1"/>
</dbReference>
<accession>A0A5Q2QA73</accession>
<keyword evidence="4" id="KW-1185">Reference proteome</keyword>
<dbReference type="KEGG" id="llp:GH975_00740"/>
<dbReference type="PANTHER" id="PTHR43022">
    <property type="entry name" value="PROTEIN SMF"/>
    <property type="match status" value="1"/>
</dbReference>
<comment type="similarity">
    <text evidence="1">Belongs to the DprA/Smf family.</text>
</comment>
<dbReference type="Proteomes" id="UP000388235">
    <property type="component" value="Chromosome"/>
</dbReference>
<dbReference type="RefSeq" id="WP_153712665.1">
    <property type="nucleotide sequence ID" value="NZ_CP045871.1"/>
</dbReference>
<dbReference type="OrthoDB" id="9785707at2"/>
<dbReference type="InterPro" id="IPR003488">
    <property type="entry name" value="DprA"/>
</dbReference>
<dbReference type="GO" id="GO:0009294">
    <property type="term" value="P:DNA-mediated transformation"/>
    <property type="evidence" value="ECO:0007669"/>
    <property type="project" value="InterPro"/>
</dbReference>
<evidence type="ECO:0000256" key="1">
    <source>
        <dbReference type="ARBA" id="ARBA00006525"/>
    </source>
</evidence>
<evidence type="ECO:0000259" key="2">
    <source>
        <dbReference type="Pfam" id="PF02481"/>
    </source>
</evidence>
<evidence type="ECO:0000313" key="3">
    <source>
        <dbReference type="EMBL" id="QGG79161.1"/>
    </source>
</evidence>
<feature type="domain" description="Smf/DprA SLOG" evidence="2">
    <location>
        <begin position="88"/>
        <end position="282"/>
    </location>
</feature>
<dbReference type="EMBL" id="CP045871">
    <property type="protein sequence ID" value="QGG79161.1"/>
    <property type="molecule type" value="Genomic_DNA"/>
</dbReference>
<gene>
    <name evidence="3" type="ORF">GH975_00740</name>
</gene>
<dbReference type="PANTHER" id="PTHR43022:SF1">
    <property type="entry name" value="PROTEIN SMF"/>
    <property type="match status" value="1"/>
</dbReference>
<protein>
    <submittedName>
        <fullName evidence="3">DNA-protecting protein DprA</fullName>
    </submittedName>
</protein>
<organism evidence="3 4">
    <name type="scientific">Litorivicinus lipolyticus</name>
    <dbReference type="NCBI Taxonomy" id="418701"/>
    <lineage>
        <taxon>Bacteria</taxon>
        <taxon>Pseudomonadati</taxon>
        <taxon>Pseudomonadota</taxon>
        <taxon>Gammaproteobacteria</taxon>
        <taxon>Oceanospirillales</taxon>
        <taxon>Litorivicinaceae</taxon>
        <taxon>Litorivicinus</taxon>
    </lineage>
</organism>
<dbReference type="InterPro" id="IPR057666">
    <property type="entry name" value="DrpA_SLOG"/>
</dbReference>
<sequence>MPIWLSPAFFLSGIDQQCAMDNQLWWRISRVRGLNAHVIYQLYAIEPDPTRWVDGVGGRIDGAVRARLSAALSGAVVAPDNPQHDRLIRCIDAAYPAPLWALPDPPKQLWVRGNAALLSRPMSAIVGSRDASVDGRYLAYAAAEAARVDGHCVISGGARGIDAAAHAGALDCTVAVMGGGLSRQHPRECWSLFERILARGALISEVAADTPPRAGLFPRRNRIIAALCQRLLVVQGGVDSGSLITARIALAMDRDIWAVPGSPLLLNAAGPNGLIRDGAQVWLADSNWGRIELHSRQPSCELGHALGEKAHSVPELARALGWPQARVLAGLTALKLEGCIAVAAGRYRWKYHA</sequence>
<dbReference type="AlphaFoldDB" id="A0A5Q2QA73"/>
<dbReference type="Gene3D" id="3.40.50.450">
    <property type="match status" value="1"/>
</dbReference>